<dbReference type="InParanoid" id="A0A0C3BGW9"/>
<name>A0A0C3BGW9_PILCF</name>
<reference evidence="1 2" key="1">
    <citation type="submission" date="2014-04" db="EMBL/GenBank/DDBJ databases">
        <authorList>
            <consortium name="DOE Joint Genome Institute"/>
            <person name="Kuo A."/>
            <person name="Tarkka M."/>
            <person name="Buscot F."/>
            <person name="Kohler A."/>
            <person name="Nagy L.G."/>
            <person name="Floudas D."/>
            <person name="Copeland A."/>
            <person name="Barry K.W."/>
            <person name="Cichocki N."/>
            <person name="Veneault-Fourrey C."/>
            <person name="LaButti K."/>
            <person name="Lindquist E.A."/>
            <person name="Lipzen A."/>
            <person name="Lundell T."/>
            <person name="Morin E."/>
            <person name="Murat C."/>
            <person name="Sun H."/>
            <person name="Tunlid A."/>
            <person name="Henrissat B."/>
            <person name="Grigoriev I.V."/>
            <person name="Hibbett D.S."/>
            <person name="Martin F."/>
            <person name="Nordberg H.P."/>
            <person name="Cantor M.N."/>
            <person name="Hua S.X."/>
        </authorList>
    </citation>
    <scope>NUCLEOTIDE SEQUENCE [LARGE SCALE GENOMIC DNA]</scope>
    <source>
        <strain evidence="1 2">F 1598</strain>
    </source>
</reference>
<keyword evidence="2" id="KW-1185">Reference proteome</keyword>
<dbReference type="HOGENOM" id="CLU_2184979_0_0_1"/>
<sequence>MDISEFGLQPAPGPGMEAGPQFYVTYLEEVWFLLFAPGTLDCISGYCEKVDRRAYDGDDEDEEPLFDNDEDERLKVEKLAMAQKFDIKLEREVKRRAGIMVDVSHKLAG</sequence>
<accession>A0A0C3BGW9</accession>
<organism evidence="1 2">
    <name type="scientific">Piloderma croceum (strain F 1598)</name>
    <dbReference type="NCBI Taxonomy" id="765440"/>
    <lineage>
        <taxon>Eukaryota</taxon>
        <taxon>Fungi</taxon>
        <taxon>Dikarya</taxon>
        <taxon>Basidiomycota</taxon>
        <taxon>Agaricomycotina</taxon>
        <taxon>Agaricomycetes</taxon>
        <taxon>Agaricomycetidae</taxon>
        <taxon>Atheliales</taxon>
        <taxon>Atheliaceae</taxon>
        <taxon>Piloderma</taxon>
    </lineage>
</organism>
<protein>
    <submittedName>
        <fullName evidence="1">Uncharacterized protein</fullName>
    </submittedName>
</protein>
<evidence type="ECO:0000313" key="1">
    <source>
        <dbReference type="EMBL" id="KIM85538.1"/>
    </source>
</evidence>
<proteinExistence type="predicted"/>
<gene>
    <name evidence="1" type="ORF">PILCRDRAFT_816737</name>
</gene>
<dbReference type="Proteomes" id="UP000054166">
    <property type="component" value="Unassembled WGS sequence"/>
</dbReference>
<dbReference type="AlphaFoldDB" id="A0A0C3BGW9"/>
<reference evidence="2" key="2">
    <citation type="submission" date="2015-01" db="EMBL/GenBank/DDBJ databases">
        <title>Evolutionary Origins and Diversification of the Mycorrhizal Mutualists.</title>
        <authorList>
            <consortium name="DOE Joint Genome Institute"/>
            <consortium name="Mycorrhizal Genomics Consortium"/>
            <person name="Kohler A."/>
            <person name="Kuo A."/>
            <person name="Nagy L.G."/>
            <person name="Floudas D."/>
            <person name="Copeland A."/>
            <person name="Barry K.W."/>
            <person name="Cichocki N."/>
            <person name="Veneault-Fourrey C."/>
            <person name="LaButti K."/>
            <person name="Lindquist E.A."/>
            <person name="Lipzen A."/>
            <person name="Lundell T."/>
            <person name="Morin E."/>
            <person name="Murat C."/>
            <person name="Riley R."/>
            <person name="Ohm R."/>
            <person name="Sun H."/>
            <person name="Tunlid A."/>
            <person name="Henrissat B."/>
            <person name="Grigoriev I.V."/>
            <person name="Hibbett D.S."/>
            <person name="Martin F."/>
        </authorList>
    </citation>
    <scope>NUCLEOTIDE SEQUENCE [LARGE SCALE GENOMIC DNA]</scope>
    <source>
        <strain evidence="2">F 1598</strain>
    </source>
</reference>
<dbReference type="EMBL" id="KN832984">
    <property type="protein sequence ID" value="KIM85538.1"/>
    <property type="molecule type" value="Genomic_DNA"/>
</dbReference>
<evidence type="ECO:0000313" key="2">
    <source>
        <dbReference type="Proteomes" id="UP000054166"/>
    </source>
</evidence>